<dbReference type="InterPro" id="IPR030395">
    <property type="entry name" value="GP_PDE_dom"/>
</dbReference>
<dbReference type="SUPFAM" id="SSF51695">
    <property type="entry name" value="PLC-like phosphodiesterases"/>
    <property type="match status" value="1"/>
</dbReference>
<accession>A0ABW7WR74</accession>
<dbReference type="RefSeq" id="WP_396949256.1">
    <property type="nucleotide sequence ID" value="NZ_JBIRXV010000013.1"/>
</dbReference>
<evidence type="ECO:0000259" key="1">
    <source>
        <dbReference type="PROSITE" id="PS51704"/>
    </source>
</evidence>
<proteinExistence type="predicted"/>
<dbReference type="Pfam" id="PF03009">
    <property type="entry name" value="GDPD"/>
    <property type="match status" value="1"/>
</dbReference>
<feature type="domain" description="GP-PDE" evidence="1">
    <location>
        <begin position="51"/>
        <end position="333"/>
    </location>
</feature>
<dbReference type="EMBL" id="JBIRXV010000013">
    <property type="protein sequence ID" value="MFI2325503.1"/>
    <property type="molecule type" value="Genomic_DNA"/>
</dbReference>
<dbReference type="PROSITE" id="PS51704">
    <property type="entry name" value="GP_PDE"/>
    <property type="match status" value="1"/>
</dbReference>
<dbReference type="PANTHER" id="PTHR43805:SF1">
    <property type="entry name" value="GP-PDE DOMAIN-CONTAINING PROTEIN"/>
    <property type="match status" value="1"/>
</dbReference>
<sequence>MSASDNPPIFDRRPCWKKRRYWMPATVISLLAGFLFVNNTTLLAAEPAGRPLVLAHRGMAQTYPMDGVETDTCTASRINPPVHDYLENTIAGIQAAFNAGADQVEFDVHWTADGNFAVFHDWKLDCRTDGTGTTRDHTMDELRKLDVGYGYTADGGKTYPFRGKGTGLMPTLDEVLAAFPTQSLLIDIKSSDPAEGAALADRLAPEKPDRLTVYGGDEPIAAVHERLPGIRVMSKQIMIDCLGRYEALGWAGAVPDSCHHTQLHIPEGYARWLWGWPERFAERMADADARLVLVAGSGGFSEGFDTPEALGRIPAEFTGLIWTNRVDTIAPLGRVSK</sequence>
<dbReference type="PANTHER" id="PTHR43805">
    <property type="entry name" value="GLYCEROPHOSPHORYL DIESTER PHOSPHODIESTERASE"/>
    <property type="match status" value="1"/>
</dbReference>
<evidence type="ECO:0000313" key="3">
    <source>
        <dbReference type="Proteomes" id="UP001611450"/>
    </source>
</evidence>
<protein>
    <submittedName>
        <fullName evidence="2">Glycerophosphodiester phosphodiesterase family protein</fullName>
    </submittedName>
</protein>
<comment type="caution">
    <text evidence="2">The sequence shown here is derived from an EMBL/GenBank/DDBJ whole genome shotgun (WGS) entry which is preliminary data.</text>
</comment>
<keyword evidence="3" id="KW-1185">Reference proteome</keyword>
<organism evidence="2 3">
    <name type="scientific">Nocardia beijingensis</name>
    <dbReference type="NCBI Taxonomy" id="95162"/>
    <lineage>
        <taxon>Bacteria</taxon>
        <taxon>Bacillati</taxon>
        <taxon>Actinomycetota</taxon>
        <taxon>Actinomycetes</taxon>
        <taxon>Mycobacteriales</taxon>
        <taxon>Nocardiaceae</taxon>
        <taxon>Nocardia</taxon>
    </lineage>
</organism>
<gene>
    <name evidence="2" type="ORF">ACH47G_33915</name>
</gene>
<reference evidence="2 3" key="1">
    <citation type="submission" date="2024-10" db="EMBL/GenBank/DDBJ databases">
        <title>The Natural Products Discovery Center: Release of the First 8490 Sequenced Strains for Exploring Actinobacteria Biosynthetic Diversity.</title>
        <authorList>
            <person name="Kalkreuter E."/>
            <person name="Kautsar S.A."/>
            <person name="Yang D."/>
            <person name="Bader C.D."/>
            <person name="Teijaro C.N."/>
            <person name="Fluegel L."/>
            <person name="Davis C.M."/>
            <person name="Simpson J.R."/>
            <person name="Lauterbach L."/>
            <person name="Steele A.D."/>
            <person name="Gui C."/>
            <person name="Meng S."/>
            <person name="Li G."/>
            <person name="Viehrig K."/>
            <person name="Ye F."/>
            <person name="Su P."/>
            <person name="Kiefer A.F."/>
            <person name="Nichols A."/>
            <person name="Cepeda A.J."/>
            <person name="Yan W."/>
            <person name="Fan B."/>
            <person name="Jiang Y."/>
            <person name="Adhikari A."/>
            <person name="Zheng C.-J."/>
            <person name="Schuster L."/>
            <person name="Cowan T.M."/>
            <person name="Smanski M.J."/>
            <person name="Chevrette M.G."/>
            <person name="De Carvalho L.P.S."/>
            <person name="Shen B."/>
        </authorList>
    </citation>
    <scope>NUCLEOTIDE SEQUENCE [LARGE SCALE GENOMIC DNA]</scope>
    <source>
        <strain evidence="2 3">NPDC019626</strain>
    </source>
</reference>
<dbReference type="InterPro" id="IPR017946">
    <property type="entry name" value="PLC-like_Pdiesterase_TIM-brl"/>
</dbReference>
<evidence type="ECO:0000313" key="2">
    <source>
        <dbReference type="EMBL" id="MFI2325503.1"/>
    </source>
</evidence>
<dbReference type="Gene3D" id="3.20.20.190">
    <property type="entry name" value="Phosphatidylinositol (PI) phosphodiesterase"/>
    <property type="match status" value="1"/>
</dbReference>
<dbReference type="Proteomes" id="UP001611450">
    <property type="component" value="Unassembled WGS sequence"/>
</dbReference>
<name>A0ABW7WR74_9NOCA</name>